<dbReference type="PANTHER" id="PTHR43360">
    <property type="entry name" value="CARBON DIOXIDE CONCENTRATING MECHANISM PROTEIN CCMM"/>
    <property type="match status" value="1"/>
</dbReference>
<comment type="similarity">
    <text evidence="1">Belongs to the gamma-class carbonic anhydrase family.</text>
</comment>
<dbReference type="InterPro" id="IPR011004">
    <property type="entry name" value="Trimer_LpxA-like_sf"/>
</dbReference>
<gene>
    <name evidence="2" type="ORF">ABVT11_07135</name>
</gene>
<dbReference type="InterPro" id="IPR047223">
    <property type="entry name" value="CA_gamma_LbH"/>
</dbReference>
<dbReference type="CDD" id="cd00710">
    <property type="entry name" value="LbH_gamma_CA"/>
    <property type="match status" value="1"/>
</dbReference>
<protein>
    <submittedName>
        <fullName evidence="2">Carbonate dehydratase</fullName>
    </submittedName>
</protein>
<evidence type="ECO:0000313" key="3">
    <source>
        <dbReference type="Proteomes" id="UP001548590"/>
    </source>
</evidence>
<proteinExistence type="inferred from homology"/>
<dbReference type="Pfam" id="PF00132">
    <property type="entry name" value="Hexapep"/>
    <property type="match status" value="2"/>
</dbReference>
<accession>A0ABV2CP77</accession>
<dbReference type="PANTHER" id="PTHR43360:SF1">
    <property type="entry name" value="CARBOXYSOME ASSEMBLY PROTEIN CCMM"/>
    <property type="match status" value="1"/>
</dbReference>
<dbReference type="InterPro" id="IPR052265">
    <property type="entry name" value="Gamma-CA"/>
</dbReference>
<reference evidence="2 3" key="1">
    <citation type="submission" date="2024-07" db="EMBL/GenBank/DDBJ databases">
        <title>Uliginosibacterium paludis KCTC:42655.</title>
        <authorList>
            <person name="Kim M.K."/>
        </authorList>
    </citation>
    <scope>NUCLEOTIDE SEQUENCE [LARGE SCALE GENOMIC DNA]</scope>
    <source>
        <strain evidence="2 3">KCTC 42655</strain>
    </source>
</reference>
<sequence length="186" mass="19652">MIRKNPSGDLPQIAESAFVDPTAILCGKVIVGENVFIGPYAVIRADEVNAEGGMEPIIIGAHSNIQDGVVIHSKSGAAVTIGEHTSIAHRSIVHGPCSIGRRVFIGFNSVVFNCSVGEGCVVRHNSVVDGCDLPAGFYVPSTTHIHPDTDLGTIPKVTASATEFSEDVARTNNELVAGYKKLQNEF</sequence>
<dbReference type="Proteomes" id="UP001548590">
    <property type="component" value="Unassembled WGS sequence"/>
</dbReference>
<dbReference type="SUPFAM" id="SSF51161">
    <property type="entry name" value="Trimeric LpxA-like enzymes"/>
    <property type="match status" value="1"/>
</dbReference>
<organism evidence="2 3">
    <name type="scientific">Uliginosibacterium paludis</name>
    <dbReference type="NCBI Taxonomy" id="1615952"/>
    <lineage>
        <taxon>Bacteria</taxon>
        <taxon>Pseudomonadati</taxon>
        <taxon>Pseudomonadota</taxon>
        <taxon>Betaproteobacteria</taxon>
        <taxon>Rhodocyclales</taxon>
        <taxon>Zoogloeaceae</taxon>
        <taxon>Uliginosibacterium</taxon>
    </lineage>
</organism>
<evidence type="ECO:0000256" key="1">
    <source>
        <dbReference type="ARBA" id="ARBA00023595"/>
    </source>
</evidence>
<dbReference type="EMBL" id="JBEWLZ010000003">
    <property type="protein sequence ID" value="MET1489597.1"/>
    <property type="molecule type" value="Genomic_DNA"/>
</dbReference>
<dbReference type="RefSeq" id="WP_345925191.1">
    <property type="nucleotide sequence ID" value="NZ_JBDIVF010000002.1"/>
</dbReference>
<comment type="caution">
    <text evidence="2">The sequence shown here is derived from an EMBL/GenBank/DDBJ whole genome shotgun (WGS) entry which is preliminary data.</text>
</comment>
<keyword evidence="3" id="KW-1185">Reference proteome</keyword>
<evidence type="ECO:0000313" key="2">
    <source>
        <dbReference type="EMBL" id="MET1489597.1"/>
    </source>
</evidence>
<dbReference type="Gene3D" id="2.160.10.10">
    <property type="entry name" value="Hexapeptide repeat proteins"/>
    <property type="match status" value="1"/>
</dbReference>
<dbReference type="InterPro" id="IPR001451">
    <property type="entry name" value="Hexapep"/>
</dbReference>
<name>A0ABV2CP77_9RHOO</name>